<evidence type="ECO:0000313" key="6">
    <source>
        <dbReference type="EMBL" id="TCL60906.1"/>
    </source>
</evidence>
<dbReference type="PROSITE" id="PS51128">
    <property type="entry name" value="ZF_DKSA_2"/>
    <property type="match status" value="1"/>
</dbReference>
<evidence type="ECO:0000313" key="7">
    <source>
        <dbReference type="Proteomes" id="UP000295008"/>
    </source>
</evidence>
<name>A0A4R1R5U4_HYDET</name>
<reference evidence="6 7" key="1">
    <citation type="submission" date="2019-03" db="EMBL/GenBank/DDBJ databases">
        <title>Genomic Encyclopedia of Type Strains, Phase IV (KMG-IV): sequencing the most valuable type-strain genomes for metagenomic binning, comparative biology and taxonomic classification.</title>
        <authorList>
            <person name="Goeker M."/>
        </authorList>
    </citation>
    <scope>NUCLEOTIDE SEQUENCE [LARGE SCALE GENOMIC DNA]</scope>
    <source>
        <strain evidence="6 7">LX-B</strain>
    </source>
</reference>
<keyword evidence="7" id="KW-1185">Reference proteome</keyword>
<dbReference type="OrthoDB" id="9811543at2"/>
<evidence type="ECO:0000256" key="2">
    <source>
        <dbReference type="ARBA" id="ARBA00022771"/>
    </source>
</evidence>
<dbReference type="AlphaFoldDB" id="A0A4R1R5U4"/>
<dbReference type="SUPFAM" id="SSF109635">
    <property type="entry name" value="DnaK suppressor protein DksA, alpha-hairpin domain"/>
    <property type="match status" value="1"/>
</dbReference>
<dbReference type="NCBIfam" id="TIGR02890">
    <property type="entry name" value="bacill_yteA"/>
    <property type="match status" value="1"/>
</dbReference>
<organism evidence="6 7">
    <name type="scientific">Hydrogenispora ethanolica</name>
    <dbReference type="NCBI Taxonomy" id="1082276"/>
    <lineage>
        <taxon>Bacteria</taxon>
        <taxon>Bacillati</taxon>
        <taxon>Bacillota</taxon>
        <taxon>Hydrogenispora</taxon>
    </lineage>
</organism>
<evidence type="ECO:0000256" key="3">
    <source>
        <dbReference type="ARBA" id="ARBA00022833"/>
    </source>
</evidence>
<dbReference type="Gene3D" id="1.20.120.910">
    <property type="entry name" value="DksA, coiled-coil domain"/>
    <property type="match status" value="1"/>
</dbReference>
<evidence type="ECO:0000256" key="1">
    <source>
        <dbReference type="ARBA" id="ARBA00022723"/>
    </source>
</evidence>
<accession>A0A4R1R5U4</accession>
<keyword evidence="3" id="KW-0862">Zinc</keyword>
<gene>
    <name evidence="6" type="ORF">EDC14_103566</name>
</gene>
<dbReference type="Pfam" id="PF01258">
    <property type="entry name" value="zf-dskA_traR"/>
    <property type="match status" value="1"/>
</dbReference>
<dbReference type="PROSITE" id="PS01102">
    <property type="entry name" value="ZF_DKSA_1"/>
    <property type="match status" value="1"/>
</dbReference>
<keyword evidence="1" id="KW-0479">Metal-binding</keyword>
<dbReference type="GO" id="GO:0008270">
    <property type="term" value="F:zinc ion binding"/>
    <property type="evidence" value="ECO:0007669"/>
    <property type="project" value="UniProtKB-KW"/>
</dbReference>
<dbReference type="EMBL" id="SLUN01000035">
    <property type="protein sequence ID" value="TCL60906.1"/>
    <property type="molecule type" value="Genomic_DNA"/>
</dbReference>
<dbReference type="RefSeq" id="WP_132016361.1">
    <property type="nucleotide sequence ID" value="NZ_SLUN01000035.1"/>
</dbReference>
<comment type="caution">
    <text evidence="6">The sequence shown here is derived from an EMBL/GenBank/DDBJ whole genome shotgun (WGS) entry which is preliminary data.</text>
</comment>
<keyword evidence="2" id="KW-0863">Zinc-finger</keyword>
<evidence type="ECO:0000256" key="4">
    <source>
        <dbReference type="PROSITE-ProRule" id="PRU00510"/>
    </source>
</evidence>
<feature type="zinc finger region" description="dksA C4-type" evidence="4">
    <location>
        <begin position="92"/>
        <end position="116"/>
    </location>
</feature>
<dbReference type="SUPFAM" id="SSF57716">
    <property type="entry name" value="Glucocorticoid receptor-like (DNA-binding domain)"/>
    <property type="match status" value="1"/>
</dbReference>
<feature type="domain" description="Zinc finger DksA/TraR C4-type" evidence="5">
    <location>
        <begin position="88"/>
        <end position="121"/>
    </location>
</feature>
<evidence type="ECO:0000259" key="5">
    <source>
        <dbReference type="Pfam" id="PF01258"/>
    </source>
</evidence>
<proteinExistence type="predicted"/>
<protein>
    <submittedName>
        <fullName evidence="6">TraR/DksA family transcriptional regulator</fullName>
    </submittedName>
</protein>
<dbReference type="Proteomes" id="UP000295008">
    <property type="component" value="Unassembled WGS sequence"/>
</dbReference>
<sequence>MDGDKLNDFRQRLLAEKRRIEIEWENSNRFNLNQSLTDSVEELSAYDNHPADLATETFEREKDLALWNSSNETYNRINEALDRIDAGVYGQCELCGEPIHQDRLEALPYTTLCFSCAKVTEEQYINRERPVEEEVLEPPFARTFLDDTDYVATDGEDIWQSVARYGTSDTPSDLGGTDSYDDNFYDADEDQGIVERVEGVIDVTANDEIPPDPGNRDQQD</sequence>
<dbReference type="PANTHER" id="PTHR33823:SF4">
    <property type="entry name" value="GENERAL STRESS PROTEIN 16O"/>
    <property type="match status" value="1"/>
</dbReference>
<dbReference type="InterPro" id="IPR014240">
    <property type="entry name" value="YteA"/>
</dbReference>
<dbReference type="InterPro" id="IPR037187">
    <property type="entry name" value="DnaK_N"/>
</dbReference>
<dbReference type="PANTHER" id="PTHR33823">
    <property type="entry name" value="RNA POLYMERASE-BINDING TRANSCRIPTION FACTOR DKSA-RELATED"/>
    <property type="match status" value="1"/>
</dbReference>
<dbReference type="InterPro" id="IPR020458">
    <property type="entry name" value="Znf_DskA_TraR_CS"/>
</dbReference>
<dbReference type="InterPro" id="IPR000962">
    <property type="entry name" value="Znf_DskA_TraR"/>
</dbReference>